<keyword evidence="2" id="KW-1185">Reference proteome</keyword>
<sequence length="200" mass="23179">MERLAQLHSKINLLCLIMILFGCSKPEKKEAKTTSSLVLNMNDARISNKNGIIYFNDQLFSGVIFSLYPSTTDTAASASYLNGKEHGRWVKYYPDRKLYEQRSFENGKKTGVLETWWPNGNKQTHYIFANDEYEGTCREWSSDGLLVKEMNYLKGYEEGSQRWWYDNGKIKANYIIKQGRRYGLLGTKNCMNVSDSIFKN</sequence>
<evidence type="ECO:0000313" key="2">
    <source>
        <dbReference type="Proteomes" id="UP000515344"/>
    </source>
</evidence>
<dbReference type="Gene3D" id="3.90.930.1">
    <property type="match status" value="1"/>
</dbReference>
<dbReference type="AlphaFoldDB" id="A0A7G5XKG1"/>
<accession>A0A7G5XKG1</accession>
<reference evidence="2" key="1">
    <citation type="submission" date="2020-08" db="EMBL/GenBank/DDBJ databases">
        <title>Lacibacter sp. S13-6-6 genome sequencing.</title>
        <authorList>
            <person name="Jin L."/>
        </authorList>
    </citation>
    <scope>NUCLEOTIDE SEQUENCE [LARGE SCALE GENOMIC DNA]</scope>
    <source>
        <strain evidence="2">S13-6-6</strain>
    </source>
</reference>
<dbReference type="EMBL" id="CP060007">
    <property type="protein sequence ID" value="QNA45964.1"/>
    <property type="molecule type" value="Genomic_DNA"/>
</dbReference>
<protein>
    <submittedName>
        <fullName evidence="1">Toxin-antitoxin system YwqK family antitoxin</fullName>
    </submittedName>
</protein>
<name>A0A7G5XKG1_9BACT</name>
<evidence type="ECO:0000313" key="1">
    <source>
        <dbReference type="EMBL" id="QNA45964.1"/>
    </source>
</evidence>
<gene>
    <name evidence="1" type="ORF">H4075_07195</name>
</gene>
<dbReference type="Pfam" id="PF07661">
    <property type="entry name" value="MORN_2"/>
    <property type="match status" value="1"/>
</dbReference>
<dbReference type="InterPro" id="IPR011652">
    <property type="entry name" value="MORN_2"/>
</dbReference>
<dbReference type="PROSITE" id="PS51257">
    <property type="entry name" value="PROKAR_LIPOPROTEIN"/>
    <property type="match status" value="1"/>
</dbReference>
<dbReference type="Proteomes" id="UP000515344">
    <property type="component" value="Chromosome"/>
</dbReference>
<dbReference type="RefSeq" id="WP_182805477.1">
    <property type="nucleotide sequence ID" value="NZ_CP060007.1"/>
</dbReference>
<proteinExistence type="predicted"/>
<organism evidence="1 2">
    <name type="scientific">Lacibacter sediminis</name>
    <dbReference type="NCBI Taxonomy" id="2760713"/>
    <lineage>
        <taxon>Bacteria</taxon>
        <taxon>Pseudomonadati</taxon>
        <taxon>Bacteroidota</taxon>
        <taxon>Chitinophagia</taxon>
        <taxon>Chitinophagales</taxon>
        <taxon>Chitinophagaceae</taxon>
        <taxon>Lacibacter</taxon>
    </lineage>
</organism>
<dbReference type="SUPFAM" id="SSF82185">
    <property type="entry name" value="Histone H3 K4-specific methyltransferase SET7/9 N-terminal domain"/>
    <property type="match status" value="1"/>
</dbReference>
<dbReference type="KEGG" id="lacs:H4075_07195"/>